<dbReference type="GO" id="GO:0005886">
    <property type="term" value="C:plasma membrane"/>
    <property type="evidence" value="ECO:0007669"/>
    <property type="project" value="UniProtKB-SubCell"/>
</dbReference>
<dbReference type="Pfam" id="PF03994">
    <property type="entry name" value="DUF350"/>
    <property type="match status" value="1"/>
</dbReference>
<keyword evidence="6 7" id="KW-0472">Membrane</keyword>
<feature type="transmembrane region" description="Helical" evidence="7">
    <location>
        <begin position="123"/>
        <end position="142"/>
    </location>
</feature>
<reference evidence="8 9" key="2">
    <citation type="journal article" date="2010" name="Stand. Genomic Sci.">
        <title>Complete genome sequence of Gordonia bronchialis type strain (3410).</title>
        <authorList>
            <person name="Ivanova N."/>
            <person name="Sikorski J."/>
            <person name="Jando M."/>
            <person name="Lapidus A."/>
            <person name="Nolan M."/>
            <person name="Lucas S."/>
            <person name="Del Rio T.G."/>
            <person name="Tice H."/>
            <person name="Copeland A."/>
            <person name="Cheng J.F."/>
            <person name="Chen F."/>
            <person name="Bruce D."/>
            <person name="Goodwin L."/>
            <person name="Pitluck S."/>
            <person name="Mavromatis K."/>
            <person name="Ovchinnikova G."/>
            <person name="Pati A."/>
            <person name="Chen A."/>
            <person name="Palaniappan K."/>
            <person name="Land M."/>
            <person name="Hauser L."/>
            <person name="Chang Y.J."/>
            <person name="Jeffries C.D."/>
            <person name="Chain P."/>
            <person name="Saunders E."/>
            <person name="Han C."/>
            <person name="Detter J.C."/>
            <person name="Brettin T."/>
            <person name="Rohde M."/>
            <person name="Goker M."/>
            <person name="Bristow J."/>
            <person name="Eisen J.A."/>
            <person name="Markowitz V."/>
            <person name="Hugenholtz P."/>
            <person name="Klenk H.P."/>
            <person name="Kyrpides N.C."/>
        </authorList>
    </citation>
    <scope>NUCLEOTIDE SEQUENCE [LARGE SCALE GENOMIC DNA]</scope>
    <source>
        <strain evidence="9">ATCC 25592 / DSM 43247 / BCRC 13721 / JCM 3198 / KCTC 3076 / NBRC 16047 / NCTC 10667</strain>
    </source>
</reference>
<comment type="similarity">
    <text evidence="2">Belongs to the UPF0719 family.</text>
</comment>
<evidence type="ECO:0000256" key="3">
    <source>
        <dbReference type="ARBA" id="ARBA00022475"/>
    </source>
</evidence>
<accession>D0L2P9</accession>
<feature type="transmembrane region" description="Helical" evidence="7">
    <location>
        <begin position="12"/>
        <end position="32"/>
    </location>
</feature>
<proteinExistence type="inferred from homology"/>
<dbReference type="STRING" id="526226.Gbro_0702"/>
<dbReference type="HOGENOM" id="CLU_135044_0_0_11"/>
<keyword evidence="4 7" id="KW-0812">Transmembrane</keyword>
<evidence type="ECO:0008006" key="10">
    <source>
        <dbReference type="Google" id="ProtNLM"/>
    </source>
</evidence>
<dbReference type="KEGG" id="gbr:Gbro_0702"/>
<dbReference type="OrthoDB" id="5191770at2"/>
<dbReference type="Proteomes" id="UP000001219">
    <property type="component" value="Chromosome"/>
</dbReference>
<sequence length="143" mass="14953">MISIADIALNAGYAAAYAGVGIFLMLVSFAVVDVLTPGDLRRQLWADRNRNAGILVGSNLFAVALIVTAAIFASEGRLAVGLTFTVIYTLIGLAAMILTFVVIDLFTPSKLGELVIDPQPHPAVWVHGVAHVGVALIIAASIL</sequence>
<gene>
    <name evidence="8" type="ordered locus">Gbro_0702</name>
</gene>
<dbReference type="InterPro" id="IPR007140">
    <property type="entry name" value="DUF350"/>
</dbReference>
<organism evidence="8 9">
    <name type="scientific">Gordonia bronchialis (strain ATCC 25592 / DSM 43247 / BCRC 13721 / JCM 3198 / KCTC 3076 / NBRC 16047 / NCTC 10667)</name>
    <name type="common">Rhodococcus bronchialis</name>
    <dbReference type="NCBI Taxonomy" id="526226"/>
    <lineage>
        <taxon>Bacteria</taxon>
        <taxon>Bacillati</taxon>
        <taxon>Actinomycetota</taxon>
        <taxon>Actinomycetes</taxon>
        <taxon>Mycobacteriales</taxon>
        <taxon>Gordoniaceae</taxon>
        <taxon>Gordonia</taxon>
    </lineage>
</organism>
<dbReference type="RefSeq" id="WP_012832611.1">
    <property type="nucleotide sequence ID" value="NC_013441.1"/>
</dbReference>
<keyword evidence="5 7" id="KW-1133">Transmembrane helix</keyword>
<comment type="subcellular location">
    <subcellularLocation>
        <location evidence="1">Cell membrane</location>
        <topology evidence="1">Multi-pass membrane protein</topology>
    </subcellularLocation>
</comment>
<evidence type="ECO:0000313" key="8">
    <source>
        <dbReference type="EMBL" id="ACY20024.1"/>
    </source>
</evidence>
<protein>
    <recommendedName>
        <fullName evidence="10">DUF350 domain-containing protein</fullName>
    </recommendedName>
</protein>
<evidence type="ECO:0000256" key="7">
    <source>
        <dbReference type="SAM" id="Phobius"/>
    </source>
</evidence>
<keyword evidence="3" id="KW-1003">Cell membrane</keyword>
<feature type="transmembrane region" description="Helical" evidence="7">
    <location>
        <begin position="80"/>
        <end position="103"/>
    </location>
</feature>
<evidence type="ECO:0000313" key="9">
    <source>
        <dbReference type="Proteomes" id="UP000001219"/>
    </source>
</evidence>
<keyword evidence="9" id="KW-1185">Reference proteome</keyword>
<evidence type="ECO:0000256" key="2">
    <source>
        <dbReference type="ARBA" id="ARBA00005779"/>
    </source>
</evidence>
<name>D0L2P9_GORB4</name>
<evidence type="ECO:0000256" key="1">
    <source>
        <dbReference type="ARBA" id="ARBA00004651"/>
    </source>
</evidence>
<dbReference type="AlphaFoldDB" id="D0L2P9"/>
<evidence type="ECO:0000256" key="4">
    <source>
        <dbReference type="ARBA" id="ARBA00022692"/>
    </source>
</evidence>
<reference evidence="9" key="1">
    <citation type="submission" date="2009-10" db="EMBL/GenBank/DDBJ databases">
        <title>The complete chromosome of Gordonia bronchialis DSM 43247.</title>
        <authorList>
            <consortium name="US DOE Joint Genome Institute (JGI-PGF)"/>
            <person name="Lucas S."/>
            <person name="Copeland A."/>
            <person name="Lapidus A."/>
            <person name="Glavina del Rio T."/>
            <person name="Dalin E."/>
            <person name="Tice H."/>
            <person name="Bruce D."/>
            <person name="Goodwin L."/>
            <person name="Pitluck S."/>
            <person name="Kyrpides N."/>
            <person name="Mavromatis K."/>
            <person name="Ivanova N."/>
            <person name="Ovchinnikova G."/>
            <person name="Saunders E."/>
            <person name="Brettin T."/>
            <person name="Detter J.C."/>
            <person name="Han C."/>
            <person name="Larimer F."/>
            <person name="Land M."/>
            <person name="Hauser L."/>
            <person name="Markowitz V."/>
            <person name="Cheng J.-F."/>
            <person name="Hugenholtz P."/>
            <person name="Woyke T."/>
            <person name="Wu D."/>
            <person name="Jando M."/>
            <person name="Schneider S."/>
            <person name="Goeker M."/>
            <person name="Klenk H.-P."/>
            <person name="Eisen J.A."/>
        </authorList>
    </citation>
    <scope>NUCLEOTIDE SEQUENCE [LARGE SCALE GENOMIC DNA]</scope>
    <source>
        <strain evidence="9">ATCC 25592 / DSM 43247 / BCRC 13721 / JCM 3198 / KCTC 3076 / NBRC 16047 / NCTC 10667</strain>
    </source>
</reference>
<evidence type="ECO:0000256" key="5">
    <source>
        <dbReference type="ARBA" id="ARBA00022989"/>
    </source>
</evidence>
<feature type="transmembrane region" description="Helical" evidence="7">
    <location>
        <begin position="52"/>
        <end position="73"/>
    </location>
</feature>
<evidence type="ECO:0000256" key="6">
    <source>
        <dbReference type="ARBA" id="ARBA00023136"/>
    </source>
</evidence>
<dbReference type="eggNOG" id="COG3766">
    <property type="taxonomic scope" value="Bacteria"/>
</dbReference>
<dbReference type="EMBL" id="CP001802">
    <property type="protein sequence ID" value="ACY20024.1"/>
    <property type="molecule type" value="Genomic_DNA"/>
</dbReference>